<accession>A0A0M0I137</accession>
<dbReference type="AlphaFoldDB" id="A0A0M0I137"/>
<evidence type="ECO:0000256" key="2">
    <source>
        <dbReference type="ARBA" id="ARBA00022692"/>
    </source>
</evidence>
<reference evidence="8" key="1">
    <citation type="submission" date="2015-08" db="EMBL/GenBank/DDBJ databases">
        <title>Vibrio galatheae sp. nov., a novel member of the Vibrionaceae family isolated from the Solomon Islands.</title>
        <authorList>
            <person name="Giubergia S."/>
            <person name="Machado H."/>
            <person name="Mateiu R.V."/>
            <person name="Gram L."/>
        </authorList>
    </citation>
    <scope>NUCLEOTIDE SEQUENCE [LARGE SCALE GENOMIC DNA]</scope>
    <source>
        <strain evidence="8">DSM 19134</strain>
    </source>
</reference>
<dbReference type="EMBL" id="LHPI01000006">
    <property type="protein sequence ID" value="KOO08044.1"/>
    <property type="molecule type" value="Genomic_DNA"/>
</dbReference>
<evidence type="ECO:0000259" key="6">
    <source>
        <dbReference type="Pfam" id="PF02656"/>
    </source>
</evidence>
<dbReference type="GO" id="GO:0012505">
    <property type="term" value="C:endomembrane system"/>
    <property type="evidence" value="ECO:0007669"/>
    <property type="project" value="UniProtKB-SubCell"/>
</dbReference>
<sequence length="99" mass="11293">MKPSPLERDPGLQRERTQLAWTRSALVMTTGTMLLIKVGSLSILQYLLLLVALWLFLNQIVRRKTEIATQSNVVHRKMLVRNLWIACAVALAALWVCLH</sequence>
<dbReference type="Proteomes" id="UP000037530">
    <property type="component" value="Unassembled WGS sequence"/>
</dbReference>
<dbReference type="Pfam" id="PF02656">
    <property type="entry name" value="DUF202"/>
    <property type="match status" value="1"/>
</dbReference>
<keyword evidence="4 5" id="KW-0472">Membrane</keyword>
<dbReference type="OrthoDB" id="3701077at2"/>
<feature type="domain" description="DUF202" evidence="6">
    <location>
        <begin position="9"/>
        <end position="62"/>
    </location>
</feature>
<comment type="subcellular location">
    <subcellularLocation>
        <location evidence="1">Endomembrane system</location>
        <topology evidence="1">Multi-pass membrane protein</topology>
    </subcellularLocation>
</comment>
<evidence type="ECO:0000313" key="7">
    <source>
        <dbReference type="EMBL" id="KOO08044.1"/>
    </source>
</evidence>
<keyword evidence="3 5" id="KW-1133">Transmembrane helix</keyword>
<evidence type="ECO:0000313" key="8">
    <source>
        <dbReference type="Proteomes" id="UP000037530"/>
    </source>
</evidence>
<evidence type="ECO:0000256" key="1">
    <source>
        <dbReference type="ARBA" id="ARBA00004127"/>
    </source>
</evidence>
<organism evidence="7 8">
    <name type="scientific">Vibrio hepatarius</name>
    <dbReference type="NCBI Taxonomy" id="171383"/>
    <lineage>
        <taxon>Bacteria</taxon>
        <taxon>Pseudomonadati</taxon>
        <taxon>Pseudomonadota</taxon>
        <taxon>Gammaproteobacteria</taxon>
        <taxon>Vibrionales</taxon>
        <taxon>Vibrionaceae</taxon>
        <taxon>Vibrio</taxon>
        <taxon>Vibrio oreintalis group</taxon>
    </lineage>
</organism>
<keyword evidence="2 5" id="KW-0812">Transmembrane</keyword>
<evidence type="ECO:0000256" key="4">
    <source>
        <dbReference type="ARBA" id="ARBA00023136"/>
    </source>
</evidence>
<evidence type="ECO:0000256" key="5">
    <source>
        <dbReference type="SAM" id="Phobius"/>
    </source>
</evidence>
<gene>
    <name evidence="7" type="ORF">AKJ31_09035</name>
</gene>
<comment type="caution">
    <text evidence="7">The sequence shown here is derived from an EMBL/GenBank/DDBJ whole genome shotgun (WGS) entry which is preliminary data.</text>
</comment>
<dbReference type="RefSeq" id="WP_053408777.1">
    <property type="nucleotide sequence ID" value="NZ_DAIPHI010000070.1"/>
</dbReference>
<proteinExistence type="predicted"/>
<dbReference type="InterPro" id="IPR003807">
    <property type="entry name" value="DUF202"/>
</dbReference>
<dbReference type="PATRIC" id="fig|171383.3.peg.1856"/>
<feature type="transmembrane region" description="Helical" evidence="5">
    <location>
        <begin position="78"/>
        <end position="96"/>
    </location>
</feature>
<name>A0A0M0I137_9VIBR</name>
<keyword evidence="8" id="KW-1185">Reference proteome</keyword>
<protein>
    <recommendedName>
        <fullName evidence="6">DUF202 domain-containing protein</fullName>
    </recommendedName>
</protein>
<feature type="transmembrane region" description="Helical" evidence="5">
    <location>
        <begin position="34"/>
        <end position="57"/>
    </location>
</feature>
<evidence type="ECO:0000256" key="3">
    <source>
        <dbReference type="ARBA" id="ARBA00022989"/>
    </source>
</evidence>
<dbReference type="STRING" id="171383.AKJ31_09035"/>